<dbReference type="SMART" id="SM00880">
    <property type="entry name" value="CHAD"/>
    <property type="match status" value="1"/>
</dbReference>
<evidence type="ECO:0000313" key="3">
    <source>
        <dbReference type="Proteomes" id="UP000248146"/>
    </source>
</evidence>
<evidence type="ECO:0000313" key="2">
    <source>
        <dbReference type="EMBL" id="PYC22655.1"/>
    </source>
</evidence>
<dbReference type="OrthoDB" id="8587394at2"/>
<dbReference type="PROSITE" id="PS51708">
    <property type="entry name" value="CHAD"/>
    <property type="match status" value="1"/>
</dbReference>
<dbReference type="InterPro" id="IPR038186">
    <property type="entry name" value="CHAD_dom_sf"/>
</dbReference>
<dbReference type="PANTHER" id="PTHR39339:SF1">
    <property type="entry name" value="CHAD DOMAIN-CONTAINING PROTEIN"/>
    <property type="match status" value="1"/>
</dbReference>
<feature type="domain" description="CHAD" evidence="1">
    <location>
        <begin position="1"/>
        <end position="253"/>
    </location>
</feature>
<dbReference type="AlphaFoldDB" id="A0A2V4KM00"/>
<dbReference type="EMBL" id="QJRX01000007">
    <property type="protein sequence ID" value="PYC22655.1"/>
    <property type="molecule type" value="Genomic_DNA"/>
</dbReference>
<dbReference type="InterPro" id="IPR007899">
    <property type="entry name" value="CHAD_dom"/>
</dbReference>
<comment type="caution">
    <text evidence="2">The sequence shown here is derived from an EMBL/GenBank/DDBJ whole genome shotgun (WGS) entry which is preliminary data.</text>
</comment>
<proteinExistence type="predicted"/>
<name>A0A2V4KM00_AQUAC</name>
<dbReference type="Pfam" id="PF05235">
    <property type="entry name" value="CHAD"/>
    <property type="match status" value="1"/>
</dbReference>
<evidence type="ECO:0000259" key="1">
    <source>
        <dbReference type="PROSITE" id="PS51708"/>
    </source>
</evidence>
<organism evidence="2 3">
    <name type="scientific">Aquipseudomonas alcaligenes</name>
    <name type="common">Pseudomonas alcaligenes</name>
    <dbReference type="NCBI Taxonomy" id="43263"/>
    <lineage>
        <taxon>Bacteria</taxon>
        <taxon>Pseudomonadati</taxon>
        <taxon>Pseudomonadota</taxon>
        <taxon>Gammaproteobacteria</taxon>
        <taxon>Pseudomonadales</taxon>
        <taxon>Pseudomonadaceae</taxon>
        <taxon>Aquipseudomonas</taxon>
    </lineage>
</organism>
<dbReference type="RefSeq" id="WP_110683191.1">
    <property type="nucleotide sequence ID" value="NZ_CP154874.1"/>
</dbReference>
<protein>
    <submittedName>
        <fullName evidence="2">Metal-chelation protein CHAD</fullName>
    </submittedName>
</protein>
<gene>
    <name evidence="2" type="ORF">DMO17_14435</name>
</gene>
<dbReference type="Gene3D" id="1.40.20.10">
    <property type="entry name" value="CHAD domain"/>
    <property type="match status" value="1"/>
</dbReference>
<accession>A0A2V4KM00</accession>
<reference evidence="2 3" key="1">
    <citation type="submission" date="2018-06" db="EMBL/GenBank/DDBJ databases">
        <title>Pseudomonas diversity within urban Lake Michigan freshwaters.</title>
        <authorList>
            <person name="Batrich M."/>
            <person name="Hatzopoulos T."/>
            <person name="Putonti C."/>
        </authorList>
    </citation>
    <scope>NUCLEOTIDE SEQUENCE [LARGE SCALE GENOMIC DNA]</scope>
    <source>
        <strain evidence="2 3">MB-090714</strain>
    </source>
</reference>
<dbReference type="PANTHER" id="PTHR39339">
    <property type="entry name" value="SLR1444 PROTEIN"/>
    <property type="match status" value="1"/>
</dbReference>
<dbReference type="Proteomes" id="UP000248146">
    <property type="component" value="Unassembled WGS sequence"/>
</dbReference>
<sequence length="255" mass="29018">MSQFQQVLFEQVIVQQVRLYACLARLREQTDAEALHDLRITLRRLRSLLRPLRREPLCAALERAAAALGQASGPLRDLQVLALELESRGLPGAARARRSQLAAGLPGLLGGLALRRLTILLDDWPEDCRQARQTNEWRARGRTVARYMERQTEALAQALRDPAHDRHRLRLLIKRLRYCAEAWPHQAGLAEEALRALRTAQGALGDWHDHWQWLQRLQVEADLRPCAAAWSESLQLAEQAADQALQELLAHFALR</sequence>